<name>A0ABD2ML12_9CUCU</name>
<dbReference type="EMBL" id="JABFTP020000001">
    <property type="protein sequence ID" value="KAL3266929.1"/>
    <property type="molecule type" value="Genomic_DNA"/>
</dbReference>
<organism evidence="2 3">
    <name type="scientific">Cryptolaemus montrouzieri</name>
    <dbReference type="NCBI Taxonomy" id="559131"/>
    <lineage>
        <taxon>Eukaryota</taxon>
        <taxon>Metazoa</taxon>
        <taxon>Ecdysozoa</taxon>
        <taxon>Arthropoda</taxon>
        <taxon>Hexapoda</taxon>
        <taxon>Insecta</taxon>
        <taxon>Pterygota</taxon>
        <taxon>Neoptera</taxon>
        <taxon>Endopterygota</taxon>
        <taxon>Coleoptera</taxon>
        <taxon>Polyphaga</taxon>
        <taxon>Cucujiformia</taxon>
        <taxon>Coccinelloidea</taxon>
        <taxon>Coccinellidae</taxon>
        <taxon>Scymninae</taxon>
        <taxon>Scymnini</taxon>
        <taxon>Cryptolaemus</taxon>
    </lineage>
</organism>
<comment type="similarity">
    <text evidence="1">Belongs to the TPPP family.</text>
</comment>
<gene>
    <name evidence="2" type="ORF">HHI36_011079</name>
</gene>
<dbReference type="Proteomes" id="UP001516400">
    <property type="component" value="Unassembled WGS sequence"/>
</dbReference>
<dbReference type="Gene3D" id="1.10.238.10">
    <property type="entry name" value="EF-hand"/>
    <property type="match status" value="1"/>
</dbReference>
<sequence length="109" mass="12395">MAQGGLDLKHQFKNFSKFGDEESDGTSMTISQVDRWLLQANIIDMDHVTTTNTGVCFNKFRIRKLNFKLFQEFLQDLANDVGGDFDDFKERLENCGLPGTAKKQEAAKK</sequence>
<dbReference type="AlphaFoldDB" id="A0ABD2ML12"/>
<dbReference type="InterPro" id="IPR008907">
    <property type="entry name" value="TPP/p25"/>
</dbReference>
<evidence type="ECO:0000313" key="2">
    <source>
        <dbReference type="EMBL" id="KAL3266929.1"/>
    </source>
</evidence>
<proteinExistence type="inferred from homology"/>
<accession>A0ABD2ML12</accession>
<evidence type="ECO:0000313" key="3">
    <source>
        <dbReference type="Proteomes" id="UP001516400"/>
    </source>
</evidence>
<dbReference type="InterPro" id="IPR011992">
    <property type="entry name" value="EF-hand-dom_pair"/>
</dbReference>
<evidence type="ECO:0000256" key="1">
    <source>
        <dbReference type="ARBA" id="ARBA00010994"/>
    </source>
</evidence>
<reference evidence="2 3" key="1">
    <citation type="journal article" date="2021" name="BMC Biol.">
        <title>Horizontally acquired antibacterial genes associated with adaptive radiation of ladybird beetles.</title>
        <authorList>
            <person name="Li H.S."/>
            <person name="Tang X.F."/>
            <person name="Huang Y.H."/>
            <person name="Xu Z.Y."/>
            <person name="Chen M.L."/>
            <person name="Du X.Y."/>
            <person name="Qiu B.Y."/>
            <person name="Chen P.T."/>
            <person name="Zhang W."/>
            <person name="Slipinski A."/>
            <person name="Escalona H.E."/>
            <person name="Waterhouse R.M."/>
            <person name="Zwick A."/>
            <person name="Pang H."/>
        </authorList>
    </citation>
    <scope>NUCLEOTIDE SEQUENCE [LARGE SCALE GENOMIC DNA]</scope>
    <source>
        <strain evidence="2">SYSU2018</strain>
    </source>
</reference>
<protein>
    <submittedName>
        <fullName evidence="2">Uncharacterized protein</fullName>
    </submittedName>
</protein>
<keyword evidence="3" id="KW-1185">Reference proteome</keyword>
<comment type="caution">
    <text evidence="2">The sequence shown here is derived from an EMBL/GenBank/DDBJ whole genome shotgun (WGS) entry which is preliminary data.</text>
</comment>
<dbReference type="PANTHER" id="PTHR12932">
    <property type="entry name" value="P25 ALPHA-RELATED"/>
    <property type="match status" value="1"/>
</dbReference>
<dbReference type="Pfam" id="PF05517">
    <property type="entry name" value="p25-alpha"/>
    <property type="match status" value="1"/>
</dbReference>
<dbReference type="PANTHER" id="PTHR12932:SF9">
    <property type="entry name" value="TUBULIN POLYMERIZATION-PROMOTING PROTEIN HOMOLOG"/>
    <property type="match status" value="1"/>
</dbReference>
<dbReference type="SUPFAM" id="SSF47473">
    <property type="entry name" value="EF-hand"/>
    <property type="match status" value="1"/>
</dbReference>